<dbReference type="PROSITE" id="PS50889">
    <property type="entry name" value="S4"/>
    <property type="match status" value="1"/>
</dbReference>
<dbReference type="AlphaFoldDB" id="A0A0H5BKR3"/>
<dbReference type="Gene3D" id="3.10.290.10">
    <property type="entry name" value="RNA-binding S4 domain"/>
    <property type="match status" value="1"/>
</dbReference>
<geneLocation type="nucleomorph" evidence="7"/>
<evidence type="ECO:0000256" key="1">
    <source>
        <dbReference type="ARBA" id="ARBA00022730"/>
    </source>
</evidence>
<keyword evidence="2 5" id="KW-0694">RNA-binding</keyword>
<dbReference type="GO" id="GO:0022627">
    <property type="term" value="C:cytosolic small ribosomal subunit"/>
    <property type="evidence" value="ECO:0007669"/>
    <property type="project" value="TreeGrafter"/>
</dbReference>
<protein>
    <submittedName>
        <fullName evidence="7">Ribosomal protein S4</fullName>
    </submittedName>
</protein>
<dbReference type="InterPro" id="IPR013845">
    <property type="entry name" value="Ribosomal_eS4_central_region"/>
</dbReference>
<dbReference type="Pfam" id="PF00900">
    <property type="entry name" value="Ribosomal_S4e"/>
    <property type="match status" value="1"/>
</dbReference>
<reference evidence="7" key="1">
    <citation type="journal article" date="2015" name="Genome Biol. Evol.">
        <title>Nucleomorph Genome Sequences of Two Chlorarachniophytes, Amorphochlora amoebiformis and Lotharella vacuolata.</title>
        <authorList>
            <person name="Suzuki S."/>
            <person name="Shirato S."/>
            <person name="Hirakawa Y."/>
            <person name="Ishida K."/>
        </authorList>
    </citation>
    <scope>NUCLEOTIDE SEQUENCE</scope>
    <source>
        <strain evidence="7">CCMP2058</strain>
    </source>
</reference>
<organism evidence="7">
    <name type="scientific">Amorphochlora amoebiformis</name>
    <dbReference type="NCBI Taxonomy" id="1561963"/>
    <lineage>
        <taxon>Eukaryota</taxon>
        <taxon>Sar</taxon>
        <taxon>Rhizaria</taxon>
        <taxon>Cercozoa</taxon>
        <taxon>Chlorarachniophyceae</taxon>
        <taxon>Amorphochlora</taxon>
    </lineage>
</organism>
<dbReference type="SUPFAM" id="SSF55174">
    <property type="entry name" value="Alpha-L RNA-binding motif"/>
    <property type="match status" value="1"/>
</dbReference>
<dbReference type="InterPro" id="IPR000876">
    <property type="entry name" value="Ribosomal_eS4"/>
</dbReference>
<keyword evidence="3 7" id="KW-0689">Ribosomal protein</keyword>
<evidence type="ECO:0000256" key="3">
    <source>
        <dbReference type="ARBA" id="ARBA00022980"/>
    </source>
</evidence>
<dbReference type="GO" id="GO:0006412">
    <property type="term" value="P:translation"/>
    <property type="evidence" value="ECO:0007669"/>
    <property type="project" value="InterPro"/>
</dbReference>
<proteinExistence type="predicted"/>
<evidence type="ECO:0000313" key="7">
    <source>
        <dbReference type="EMBL" id="BAS01870.1"/>
    </source>
</evidence>
<evidence type="ECO:0000256" key="4">
    <source>
        <dbReference type="ARBA" id="ARBA00023274"/>
    </source>
</evidence>
<gene>
    <name evidence="7" type="primary">rps4</name>
</gene>
<dbReference type="PANTHER" id="PTHR11581:SF0">
    <property type="entry name" value="SMALL RIBOSOMAL SUBUNIT PROTEIN ES4"/>
    <property type="match status" value="1"/>
</dbReference>
<dbReference type="InterPro" id="IPR002942">
    <property type="entry name" value="S4_RNA-bd"/>
</dbReference>
<dbReference type="GO" id="GO:0003735">
    <property type="term" value="F:structural constituent of ribosome"/>
    <property type="evidence" value="ECO:0007669"/>
    <property type="project" value="InterPro"/>
</dbReference>
<name>A0A0H5BKR3_9EUKA</name>
<dbReference type="InterPro" id="IPR036986">
    <property type="entry name" value="S4_RNA-bd_sf"/>
</dbReference>
<evidence type="ECO:0000256" key="5">
    <source>
        <dbReference type="PROSITE-ProRule" id="PRU00182"/>
    </source>
</evidence>
<dbReference type="CDD" id="cd00165">
    <property type="entry name" value="S4"/>
    <property type="match status" value="1"/>
</dbReference>
<dbReference type="PANTHER" id="PTHR11581">
    <property type="entry name" value="30S/40S RIBOSOMAL PROTEIN S4"/>
    <property type="match status" value="1"/>
</dbReference>
<sequence length="248" mass="28707">MIVIRVQMGTSFKKHVKRVSVKKQYKIGKMSGIFTIKIKSGKQNKYDSIPLFLIIKKYLKFGKTYYELKNLIKNGFIFVNGKKCFNINYPVGLSDTLSIPIITSRFRLFLNTRGNLKLYKIGVNEENFKISIVQKIENLNDGFRKLITNDQRYYLSKDKEIQKFNTVLVNSLNNKIIYCLNFDIGNLCLVIRGSRKGCVAAITYVSNNKIIHLMDKKGKKLLKFNRFVKSLVDLMVIGESAYPFLNIE</sequence>
<keyword evidence="1" id="KW-0699">rRNA-binding</keyword>
<keyword evidence="4" id="KW-0687">Ribonucleoprotein</keyword>
<dbReference type="GO" id="GO:0019843">
    <property type="term" value="F:rRNA binding"/>
    <property type="evidence" value="ECO:0007669"/>
    <property type="project" value="UniProtKB-KW"/>
</dbReference>
<evidence type="ECO:0000256" key="2">
    <source>
        <dbReference type="ARBA" id="ARBA00022884"/>
    </source>
</evidence>
<accession>A0A0H5BKR3</accession>
<feature type="domain" description="RNA-binding S4" evidence="6">
    <location>
        <begin position="49"/>
        <end position="113"/>
    </location>
</feature>
<dbReference type="SMART" id="SM00363">
    <property type="entry name" value="S4"/>
    <property type="match status" value="1"/>
</dbReference>
<evidence type="ECO:0000259" key="6">
    <source>
        <dbReference type="SMART" id="SM00363"/>
    </source>
</evidence>
<keyword evidence="7" id="KW-0542">Nucleomorph</keyword>
<dbReference type="EMBL" id="AB996603">
    <property type="protein sequence ID" value="BAS01870.1"/>
    <property type="molecule type" value="Genomic_DNA"/>
</dbReference>